<protein>
    <recommendedName>
        <fullName evidence="4">Peptidase aspartic putative domain-containing protein</fullName>
    </recommendedName>
</protein>
<dbReference type="PANTHER" id="PTHR47331">
    <property type="entry name" value="PHD-TYPE DOMAIN-CONTAINING PROTEIN"/>
    <property type="match status" value="1"/>
</dbReference>
<dbReference type="PANTHER" id="PTHR47331:SF5">
    <property type="entry name" value="RIBONUCLEASE H"/>
    <property type="match status" value="1"/>
</dbReference>
<evidence type="ECO:0000256" key="1">
    <source>
        <dbReference type="SAM" id="MobiDB-lite"/>
    </source>
</evidence>
<keyword evidence="3" id="KW-1185">Reference proteome</keyword>
<organism evidence="2 3">
    <name type="scientific">Etheostoma spectabile</name>
    <name type="common">orangethroat darter</name>
    <dbReference type="NCBI Taxonomy" id="54343"/>
    <lineage>
        <taxon>Eukaryota</taxon>
        <taxon>Metazoa</taxon>
        <taxon>Chordata</taxon>
        <taxon>Craniata</taxon>
        <taxon>Vertebrata</taxon>
        <taxon>Euteleostomi</taxon>
        <taxon>Actinopterygii</taxon>
        <taxon>Neopterygii</taxon>
        <taxon>Teleostei</taxon>
        <taxon>Neoteleostei</taxon>
        <taxon>Acanthomorphata</taxon>
        <taxon>Eupercaria</taxon>
        <taxon>Perciformes</taxon>
        <taxon>Percoidei</taxon>
        <taxon>Percidae</taxon>
        <taxon>Etheostomatinae</taxon>
        <taxon>Etheostoma</taxon>
    </lineage>
</organism>
<proteinExistence type="predicted"/>
<evidence type="ECO:0000313" key="2">
    <source>
        <dbReference type="EMBL" id="KAA8591960.1"/>
    </source>
</evidence>
<comment type="caution">
    <text evidence="2">The sequence shown here is derived from an EMBL/GenBank/DDBJ whole genome shotgun (WGS) entry which is preliminary data.</text>
</comment>
<dbReference type="Proteomes" id="UP000327493">
    <property type="component" value="Chromosome 6"/>
</dbReference>
<dbReference type="EMBL" id="VOFY01000006">
    <property type="protein sequence ID" value="KAA8591960.1"/>
    <property type="molecule type" value="Genomic_DNA"/>
</dbReference>
<evidence type="ECO:0008006" key="4">
    <source>
        <dbReference type="Google" id="ProtNLM"/>
    </source>
</evidence>
<evidence type="ECO:0000313" key="3">
    <source>
        <dbReference type="Proteomes" id="UP000327493"/>
    </source>
</evidence>
<sequence>MDHLKLEEARLVADSFLNSPFPYSNTMAALNERYGQPHKLALKKIAQVMDSSDIRRGDTEAFERFALQIRALVGMLNTLGPQGEAELRCGSHVERLLSKIPAEMRSEFRRRMGHRPGTVFTLVDLSEWLHYEAWCQSSEAQTSSKLQQRQGQRQDRKHEVKSTARSTTILHGTNEIVENQISVAASSKPTQSAKKQAVFNAFCPYCNKDDHYLSQCITFKAFSKDQMSDWIQTNHRCWRCARKHQAAQCTLKKPCSICKGKHLQILHEVNSKSSSIRGDSCLLSSTTETLYLDKPTDCRRVLLKVIRVLLHYQGKTLDTYAVLDDGSERTILLSTAALKLGMQGTGESLALRTIRQDVQTINGSSVSFQISPAGQPQKFFQIKAAFTAKCLGLAEHSYPLSLLSKYKHLKDLPLQPFERSCHFKVFVGTRVAEIQELTDLKSWRYVDSARNPADDLTRGKSLKDLLGEQMDSRTTVSPTAPQ</sequence>
<feature type="region of interest" description="Disordered" evidence="1">
    <location>
        <begin position="142"/>
        <end position="165"/>
    </location>
</feature>
<gene>
    <name evidence="2" type="ORF">FQN60_017334</name>
</gene>
<reference evidence="2 3" key="1">
    <citation type="submission" date="2019-08" db="EMBL/GenBank/DDBJ databases">
        <title>A chromosome-level genome assembly, high-density linkage maps, and genome scans reveal the genomic architecture of hybrid incompatibilities underlying speciation via character displacement in darters (Percidae: Etheostominae).</title>
        <authorList>
            <person name="Moran R.L."/>
            <person name="Catchen J.M."/>
            <person name="Fuller R.C."/>
        </authorList>
    </citation>
    <scope>NUCLEOTIDE SEQUENCE [LARGE SCALE GENOMIC DNA]</scope>
    <source>
        <strain evidence="2">EspeVRDwgs_2016</strain>
        <tissue evidence="2">Muscle</tissue>
    </source>
</reference>
<feature type="compositionally biased region" description="Basic and acidic residues" evidence="1">
    <location>
        <begin position="152"/>
        <end position="162"/>
    </location>
</feature>
<dbReference type="AlphaFoldDB" id="A0A5J5DFB6"/>
<feature type="compositionally biased region" description="Polar residues" evidence="1">
    <location>
        <begin position="142"/>
        <end position="151"/>
    </location>
</feature>
<accession>A0A5J5DFB6</accession>
<name>A0A5J5DFB6_9PERO</name>